<keyword evidence="3" id="KW-0560">Oxidoreductase</keyword>
<dbReference type="Gene3D" id="2.60.120.10">
    <property type="entry name" value="Jelly Rolls"/>
    <property type="match status" value="1"/>
</dbReference>
<keyword evidence="2" id="KW-0285">Flavoprotein</keyword>
<gene>
    <name evidence="5" type="ORF">FMM06_06480</name>
</gene>
<organism evidence="5 6">
    <name type="scientific">Glacieibacterium frigidum</name>
    <dbReference type="NCBI Taxonomy" id="2593303"/>
    <lineage>
        <taxon>Bacteria</taxon>
        <taxon>Pseudomonadati</taxon>
        <taxon>Pseudomonadota</taxon>
        <taxon>Alphaproteobacteria</taxon>
        <taxon>Sphingomonadales</taxon>
        <taxon>Sphingosinicellaceae</taxon>
        <taxon>Glacieibacterium</taxon>
    </lineage>
</organism>
<dbReference type="InterPro" id="IPR000595">
    <property type="entry name" value="cNMP-bd_dom"/>
</dbReference>
<evidence type="ECO:0000313" key="5">
    <source>
        <dbReference type="EMBL" id="TRW17779.1"/>
    </source>
</evidence>
<dbReference type="AlphaFoldDB" id="A0A552UHT2"/>
<reference evidence="5 6" key="1">
    <citation type="submission" date="2019-07" db="EMBL/GenBank/DDBJ databases">
        <title>Novel species isolated from glacier.</title>
        <authorList>
            <person name="Liu Q."/>
            <person name="Xin Y.-H."/>
        </authorList>
    </citation>
    <scope>NUCLEOTIDE SEQUENCE [LARGE SCALE GENOMIC DNA]</scope>
    <source>
        <strain evidence="5 6">LB1R16</strain>
    </source>
</reference>
<dbReference type="PANTHER" id="PTHR48105">
    <property type="entry name" value="THIOREDOXIN REDUCTASE 1-RELATED-RELATED"/>
    <property type="match status" value="1"/>
</dbReference>
<dbReference type="InterPro" id="IPR050097">
    <property type="entry name" value="Ferredoxin-NADP_redctase_2"/>
</dbReference>
<dbReference type="PRINTS" id="PR00368">
    <property type="entry name" value="FADPNR"/>
</dbReference>
<dbReference type="Pfam" id="PF00027">
    <property type="entry name" value="cNMP_binding"/>
    <property type="match status" value="1"/>
</dbReference>
<accession>A0A552UHT2</accession>
<dbReference type="SUPFAM" id="SSF51905">
    <property type="entry name" value="FAD/NAD(P)-binding domain"/>
    <property type="match status" value="1"/>
</dbReference>
<evidence type="ECO:0000256" key="1">
    <source>
        <dbReference type="ARBA" id="ARBA00018719"/>
    </source>
</evidence>
<dbReference type="EMBL" id="VJWA01000001">
    <property type="protein sequence ID" value="TRW17779.1"/>
    <property type="molecule type" value="Genomic_DNA"/>
</dbReference>
<dbReference type="Proteomes" id="UP000317894">
    <property type="component" value="Unassembled WGS sequence"/>
</dbReference>
<evidence type="ECO:0000313" key="6">
    <source>
        <dbReference type="Proteomes" id="UP000317894"/>
    </source>
</evidence>
<evidence type="ECO:0000256" key="2">
    <source>
        <dbReference type="ARBA" id="ARBA00022630"/>
    </source>
</evidence>
<dbReference type="Gene3D" id="3.50.50.60">
    <property type="entry name" value="FAD/NAD(P)-binding domain"/>
    <property type="match status" value="2"/>
</dbReference>
<dbReference type="InterPro" id="IPR036188">
    <property type="entry name" value="FAD/NAD-bd_sf"/>
</dbReference>
<name>A0A552UHT2_9SPHN</name>
<feature type="domain" description="Cyclic nucleotide-binding" evidence="4">
    <location>
        <begin position="18"/>
        <end position="138"/>
    </location>
</feature>
<dbReference type="GO" id="GO:0016491">
    <property type="term" value="F:oxidoreductase activity"/>
    <property type="evidence" value="ECO:0007669"/>
    <property type="project" value="UniProtKB-KW"/>
</dbReference>
<dbReference type="InterPro" id="IPR023753">
    <property type="entry name" value="FAD/NAD-binding_dom"/>
</dbReference>
<sequence length="549" mass="58326">MTTPEHLQSDSYEREPQTFPQLTPEMAARITAYGRTETLPDGTEVFARGDRSVDFFFVLSGAIEVFDTDEHGGAHVFHTHGERQFTGELDLFNDRMVLVSGRTRGATQVVRVPRTDFRRLVTGEPDIAEIMMRAFILRRVGLIQHAQGGVVLIGDAHTADTLRLQRFLTRNGYPHRLLDTASDPDAAGFLDCFDVTSDQLPVVILGGADVLRNPSTPALADALGMTEERDASHVYEVAIVGAGPAGLAAAVYAASEGLETIVLEGTAPGGQAGTSSKIENYLGFPTGISGQALAGRAQVQAQKFGARLAISRHVTGLDCETRPYRLTLDDGAAVLANAVIVAAGARYRKLALANFDKYEGAGIHYAATAMEQSLCGGEVVIVVGGGNSAGQAAVFLSRTCAHVHILVRSGGLAATMSDYLVRRIEQSPKITLHTHTEIVALDGDDRLRRVTWSTDGATETHDIGNVFLMLGAEPNTDWLGGCLALDDKGFVRTGTDDAGTPLPSPYATARPGIYAIGDVRSGSVKRVASGVGEGSVVIAAVHAYLHPPI</sequence>
<dbReference type="PROSITE" id="PS50042">
    <property type="entry name" value="CNMP_BINDING_3"/>
    <property type="match status" value="1"/>
</dbReference>
<dbReference type="PRINTS" id="PR00469">
    <property type="entry name" value="PNDRDTASEII"/>
</dbReference>
<keyword evidence="6" id="KW-1185">Reference proteome</keyword>
<dbReference type="OrthoDB" id="9786503at2"/>
<dbReference type="InterPro" id="IPR014710">
    <property type="entry name" value="RmlC-like_jellyroll"/>
</dbReference>
<evidence type="ECO:0000256" key="3">
    <source>
        <dbReference type="ARBA" id="ARBA00023002"/>
    </source>
</evidence>
<comment type="caution">
    <text evidence="5">The sequence shown here is derived from an EMBL/GenBank/DDBJ whole genome shotgun (WGS) entry which is preliminary data.</text>
</comment>
<dbReference type="SMART" id="SM00100">
    <property type="entry name" value="cNMP"/>
    <property type="match status" value="1"/>
</dbReference>
<dbReference type="SUPFAM" id="SSF51206">
    <property type="entry name" value="cAMP-binding domain-like"/>
    <property type="match status" value="1"/>
</dbReference>
<dbReference type="InterPro" id="IPR018490">
    <property type="entry name" value="cNMP-bd_dom_sf"/>
</dbReference>
<dbReference type="Pfam" id="PF07992">
    <property type="entry name" value="Pyr_redox_2"/>
    <property type="match status" value="1"/>
</dbReference>
<dbReference type="RefSeq" id="WP_144236471.1">
    <property type="nucleotide sequence ID" value="NZ_VJWA01000001.1"/>
</dbReference>
<dbReference type="CDD" id="cd00038">
    <property type="entry name" value="CAP_ED"/>
    <property type="match status" value="1"/>
</dbReference>
<evidence type="ECO:0000259" key="4">
    <source>
        <dbReference type="PROSITE" id="PS50042"/>
    </source>
</evidence>
<proteinExistence type="predicted"/>
<protein>
    <recommendedName>
        <fullName evidence="1">Thioredoxin reductase</fullName>
    </recommendedName>
</protein>